<keyword evidence="6 7" id="KW-0472">Membrane</keyword>
<keyword evidence="4 8" id="KW-0812">Transmembrane</keyword>
<evidence type="ECO:0000256" key="8">
    <source>
        <dbReference type="SAM" id="Phobius"/>
    </source>
</evidence>
<dbReference type="SUPFAM" id="SSF103088">
    <property type="entry name" value="OmpA-like"/>
    <property type="match status" value="1"/>
</dbReference>
<reference evidence="10 11" key="1">
    <citation type="submission" date="2016-12" db="EMBL/GenBank/DDBJ databases">
        <title>Genome sequencing of Methylocaldum marinum.</title>
        <authorList>
            <person name="Takeuchi M."/>
            <person name="Kamagata Y."/>
            <person name="Hiraoka S."/>
            <person name="Oshima K."/>
            <person name="Hattori M."/>
            <person name="Iwasaki W."/>
        </authorList>
    </citation>
    <scope>NUCLEOTIDE SEQUENCE [LARGE SCALE GENOMIC DNA]</scope>
    <source>
        <strain evidence="10 11">S8</strain>
    </source>
</reference>
<evidence type="ECO:0000259" key="9">
    <source>
        <dbReference type="PROSITE" id="PS51123"/>
    </source>
</evidence>
<evidence type="ECO:0000313" key="11">
    <source>
        <dbReference type="Proteomes" id="UP000266313"/>
    </source>
</evidence>
<protein>
    <submittedName>
        <fullName evidence="10">Flagellar motor protein</fullName>
    </submittedName>
</protein>
<feature type="domain" description="OmpA-like" evidence="9">
    <location>
        <begin position="153"/>
        <end position="273"/>
    </location>
</feature>
<evidence type="ECO:0000256" key="7">
    <source>
        <dbReference type="PROSITE-ProRule" id="PRU00473"/>
    </source>
</evidence>
<dbReference type="AlphaFoldDB" id="A0A250KP46"/>
<dbReference type="RefSeq" id="WP_119628937.1">
    <property type="nucleotide sequence ID" value="NZ_AP017928.1"/>
</dbReference>
<dbReference type="PANTHER" id="PTHR30329">
    <property type="entry name" value="STATOR ELEMENT OF FLAGELLAR MOTOR COMPLEX"/>
    <property type="match status" value="1"/>
</dbReference>
<dbReference type="KEGG" id="mmai:sS8_1352"/>
<comment type="similarity">
    <text evidence="2">Belongs to the MotB family.</text>
</comment>
<dbReference type="Proteomes" id="UP000266313">
    <property type="component" value="Chromosome"/>
</dbReference>
<dbReference type="PANTHER" id="PTHR30329:SF21">
    <property type="entry name" value="LIPOPROTEIN YIAD-RELATED"/>
    <property type="match status" value="1"/>
</dbReference>
<dbReference type="Pfam" id="PF00691">
    <property type="entry name" value="OmpA"/>
    <property type="match status" value="1"/>
</dbReference>
<dbReference type="OrthoDB" id="9809186at2"/>
<organism evidence="10 11">
    <name type="scientific">Methylocaldum marinum</name>
    <dbReference type="NCBI Taxonomy" id="1432792"/>
    <lineage>
        <taxon>Bacteria</taxon>
        <taxon>Pseudomonadati</taxon>
        <taxon>Pseudomonadota</taxon>
        <taxon>Gammaproteobacteria</taxon>
        <taxon>Methylococcales</taxon>
        <taxon>Methylococcaceae</taxon>
        <taxon>Methylocaldum</taxon>
    </lineage>
</organism>
<evidence type="ECO:0000256" key="4">
    <source>
        <dbReference type="ARBA" id="ARBA00022692"/>
    </source>
</evidence>
<dbReference type="Pfam" id="PF13677">
    <property type="entry name" value="MotB_plug"/>
    <property type="match status" value="1"/>
</dbReference>
<dbReference type="NCBIfam" id="NF006548">
    <property type="entry name" value="PRK09041.1"/>
    <property type="match status" value="1"/>
</dbReference>
<dbReference type="Gene3D" id="3.30.1330.60">
    <property type="entry name" value="OmpA-like domain"/>
    <property type="match status" value="1"/>
</dbReference>
<dbReference type="InterPro" id="IPR036737">
    <property type="entry name" value="OmpA-like_sf"/>
</dbReference>
<evidence type="ECO:0000313" key="10">
    <source>
        <dbReference type="EMBL" id="BBA33312.1"/>
    </source>
</evidence>
<evidence type="ECO:0000256" key="2">
    <source>
        <dbReference type="ARBA" id="ARBA00008914"/>
    </source>
</evidence>
<keyword evidence="10" id="KW-0969">Cilium</keyword>
<dbReference type="GO" id="GO:0005886">
    <property type="term" value="C:plasma membrane"/>
    <property type="evidence" value="ECO:0007669"/>
    <property type="project" value="UniProtKB-SubCell"/>
</dbReference>
<feature type="transmembrane region" description="Helical" evidence="8">
    <location>
        <begin position="27"/>
        <end position="46"/>
    </location>
</feature>
<keyword evidence="10" id="KW-0966">Cell projection</keyword>
<dbReference type="EMBL" id="AP017928">
    <property type="protein sequence ID" value="BBA33312.1"/>
    <property type="molecule type" value="Genomic_DNA"/>
</dbReference>
<comment type="subcellular location">
    <subcellularLocation>
        <location evidence="1">Cell membrane</location>
        <topology evidence="1">Single-pass membrane protein</topology>
    </subcellularLocation>
</comment>
<keyword evidence="3" id="KW-1003">Cell membrane</keyword>
<dbReference type="CDD" id="cd07185">
    <property type="entry name" value="OmpA_C-like"/>
    <property type="match status" value="1"/>
</dbReference>
<evidence type="ECO:0000256" key="5">
    <source>
        <dbReference type="ARBA" id="ARBA00022989"/>
    </source>
</evidence>
<dbReference type="PROSITE" id="PS51123">
    <property type="entry name" value="OMPA_2"/>
    <property type="match status" value="1"/>
</dbReference>
<evidence type="ECO:0000256" key="3">
    <source>
        <dbReference type="ARBA" id="ARBA00022475"/>
    </source>
</evidence>
<accession>A0A250KP46</accession>
<proteinExistence type="inferred from homology"/>
<name>A0A250KP46_9GAMM</name>
<evidence type="ECO:0000256" key="6">
    <source>
        <dbReference type="ARBA" id="ARBA00023136"/>
    </source>
</evidence>
<keyword evidence="11" id="KW-1185">Reference proteome</keyword>
<evidence type="ECO:0000256" key="1">
    <source>
        <dbReference type="ARBA" id="ARBA00004162"/>
    </source>
</evidence>
<sequence>MPDNLNPIVIKKIKKSGHGHHGGAWKLAYADFVTAMMAFFLLMWLLGTTEPAVRQGIAEYFKDPWKPSVRGGANTGDAVSVINGGGEDISQSEGQVKLTEQGREDIVGEAFESEKELERLEALKKKIGRMIETNPLLQQFKNQLRIDITQEGLRIQIIDSEGRPMFNSASARMESYASEILHQIAPVINELPNKISIAGHTDARPFPGGGQGYTNWELSADRANSARKELVKSGLREEKMMRVVGLSSSVPYVKDDPLAATNRRISIIVMNRQAAEEIITDAAGIEASLQKPLNKKAMTNPGSLPPIGKPMSGP</sequence>
<dbReference type="InterPro" id="IPR050330">
    <property type="entry name" value="Bact_OuterMem_StrucFunc"/>
</dbReference>
<dbReference type="InterPro" id="IPR006665">
    <property type="entry name" value="OmpA-like"/>
</dbReference>
<dbReference type="InterPro" id="IPR025713">
    <property type="entry name" value="MotB-like_N_dom"/>
</dbReference>
<gene>
    <name evidence="10" type="ORF">sS8_1352</name>
</gene>
<keyword evidence="10" id="KW-0282">Flagellum</keyword>
<keyword evidence="5 8" id="KW-1133">Transmembrane helix</keyword>